<dbReference type="Gene3D" id="3.40.1190.20">
    <property type="match status" value="1"/>
</dbReference>
<sequence>MSELRRRLLRILDDVKTKRFLVVGDLYLDRYIFGEPTRISREAPVLVLEERQIAHRPGGGAAPGLALVALGATVQQAGVIGDDPEGALLRQLLVEQAVGVDSIVVDPTRPTTVKTRIVATGPYNVLPQQLVRVDRQVRRTLRQTEEEQLVSAIARAAPHVDAIVLSDYRSGVLTSRVIATALASGKLTAVDSQGRLDAFRQATVIKCNRAEAERFLERSLAERAERVRTLPVLWRELACEVLVVTLGGDGAALVTAEGYREFPPPAVRTVFDVTGAGDTVLAVLAGALACAATPIEALALAQLAASIVIGKFGNAQATTEELRSALERDDLVELPESER</sequence>
<gene>
    <name evidence="2" type="ordered locus">trd_1544</name>
</gene>
<proteinExistence type="predicted"/>
<dbReference type="RefSeq" id="WP_015922490.1">
    <property type="nucleotide sequence ID" value="NC_011959.1"/>
</dbReference>
<evidence type="ECO:0000313" key="3">
    <source>
        <dbReference type="Proteomes" id="UP000000447"/>
    </source>
</evidence>
<dbReference type="GO" id="GO:0033785">
    <property type="term" value="F:heptose 7-phosphate kinase activity"/>
    <property type="evidence" value="ECO:0007669"/>
    <property type="project" value="TreeGrafter"/>
</dbReference>
<dbReference type="HOGENOM" id="CLU_021150_0_1_0"/>
<dbReference type="KEGG" id="tro:trd_1544"/>
<accession>B9L051</accession>
<keyword evidence="2" id="KW-0808">Transferase</keyword>
<protein>
    <submittedName>
        <fullName evidence="2">Bifunctional protein hldE</fullName>
        <ecNumber evidence="2">2.7.1.-</ecNumber>
        <ecNumber evidence="2">2.7.7.-</ecNumber>
    </submittedName>
</protein>
<dbReference type="PANTHER" id="PTHR46969:SF1">
    <property type="entry name" value="BIFUNCTIONAL PROTEIN HLDE"/>
    <property type="match status" value="1"/>
</dbReference>
<dbReference type="GO" id="GO:0005829">
    <property type="term" value="C:cytosol"/>
    <property type="evidence" value="ECO:0007669"/>
    <property type="project" value="TreeGrafter"/>
</dbReference>
<evidence type="ECO:0000259" key="1">
    <source>
        <dbReference type="Pfam" id="PF00294"/>
    </source>
</evidence>
<dbReference type="Proteomes" id="UP000000447">
    <property type="component" value="Chromosome"/>
</dbReference>
<evidence type="ECO:0000313" key="2">
    <source>
        <dbReference type="EMBL" id="ACM05576.1"/>
    </source>
</evidence>
<organism evidence="2 3">
    <name type="scientific">Thermomicrobium roseum (strain ATCC 27502 / DSM 5159 / P-2)</name>
    <dbReference type="NCBI Taxonomy" id="309801"/>
    <lineage>
        <taxon>Bacteria</taxon>
        <taxon>Pseudomonadati</taxon>
        <taxon>Thermomicrobiota</taxon>
        <taxon>Thermomicrobia</taxon>
        <taxon>Thermomicrobiales</taxon>
        <taxon>Thermomicrobiaceae</taxon>
        <taxon>Thermomicrobium</taxon>
    </lineage>
</organism>
<dbReference type="OrthoDB" id="9802794at2"/>
<dbReference type="eggNOG" id="COG2870">
    <property type="taxonomic scope" value="Bacteria"/>
</dbReference>
<dbReference type="AlphaFoldDB" id="B9L051"/>
<dbReference type="STRING" id="309801.trd_1544"/>
<feature type="domain" description="Carbohydrate kinase PfkB" evidence="1">
    <location>
        <begin position="39"/>
        <end position="316"/>
    </location>
</feature>
<dbReference type="SUPFAM" id="SSF53613">
    <property type="entry name" value="Ribokinase-like"/>
    <property type="match status" value="1"/>
</dbReference>
<dbReference type="PANTHER" id="PTHR46969">
    <property type="entry name" value="BIFUNCTIONAL PROTEIN HLDE"/>
    <property type="match status" value="1"/>
</dbReference>
<dbReference type="EMBL" id="CP001275">
    <property type="protein sequence ID" value="ACM05576.1"/>
    <property type="molecule type" value="Genomic_DNA"/>
</dbReference>
<keyword evidence="2" id="KW-0548">Nucleotidyltransferase</keyword>
<reference evidence="2 3" key="1">
    <citation type="journal article" date="2009" name="PLoS ONE">
        <title>Complete genome sequence of the aerobic CO-oxidizing thermophile Thermomicrobium roseum.</title>
        <authorList>
            <person name="Wu D."/>
            <person name="Raymond J."/>
            <person name="Wu M."/>
            <person name="Chatterji S."/>
            <person name="Ren Q."/>
            <person name="Graham J.E."/>
            <person name="Bryant D.A."/>
            <person name="Robb F."/>
            <person name="Colman A."/>
            <person name="Tallon L.J."/>
            <person name="Badger J.H."/>
            <person name="Madupu R."/>
            <person name="Ward N.L."/>
            <person name="Eisen J.A."/>
        </authorList>
    </citation>
    <scope>NUCLEOTIDE SEQUENCE [LARGE SCALE GENOMIC DNA]</scope>
    <source>
        <strain evidence="3">ATCC 27502 / DSM 5159 / P-2</strain>
    </source>
</reference>
<dbReference type="InterPro" id="IPR029056">
    <property type="entry name" value="Ribokinase-like"/>
</dbReference>
<dbReference type="Pfam" id="PF00294">
    <property type="entry name" value="PfkB"/>
    <property type="match status" value="1"/>
</dbReference>
<keyword evidence="3" id="KW-1185">Reference proteome</keyword>
<dbReference type="EC" id="2.7.1.-" evidence="2"/>
<dbReference type="GO" id="GO:0033786">
    <property type="term" value="F:heptose-1-phosphate adenylyltransferase activity"/>
    <property type="evidence" value="ECO:0007669"/>
    <property type="project" value="TreeGrafter"/>
</dbReference>
<dbReference type="EC" id="2.7.7.-" evidence="2"/>
<dbReference type="InterPro" id="IPR011611">
    <property type="entry name" value="PfkB_dom"/>
</dbReference>
<name>B9L051_THERP</name>